<name>A0A0G0YJG7_UNCC2</name>
<evidence type="ECO:0000313" key="1">
    <source>
        <dbReference type="EMBL" id="KKS09661.1"/>
    </source>
</evidence>
<dbReference type="EMBL" id="LCBL01000001">
    <property type="protein sequence ID" value="KKS09661.1"/>
    <property type="molecule type" value="Genomic_DNA"/>
</dbReference>
<accession>A0A0G0YJG7</accession>
<dbReference type="AlphaFoldDB" id="A0A0G0YJG7"/>
<gene>
    <name evidence="1" type="ORF">UU65_C0001G0066</name>
</gene>
<proteinExistence type="predicted"/>
<evidence type="ECO:0000313" key="2">
    <source>
        <dbReference type="Proteomes" id="UP000033869"/>
    </source>
</evidence>
<dbReference type="Proteomes" id="UP000033869">
    <property type="component" value="Unassembled WGS sequence"/>
</dbReference>
<dbReference type="GO" id="GO:0006260">
    <property type="term" value="P:DNA replication"/>
    <property type="evidence" value="ECO:0007669"/>
    <property type="project" value="InterPro"/>
</dbReference>
<dbReference type="Pfam" id="PF13597">
    <property type="entry name" value="NRDD"/>
    <property type="match status" value="1"/>
</dbReference>
<organism evidence="1 2">
    <name type="scientific">candidate division CPR2 bacterium GW2011_GWC1_41_48</name>
    <dbReference type="NCBI Taxonomy" id="1618344"/>
    <lineage>
        <taxon>Bacteria</taxon>
        <taxon>Bacteria division CPR2</taxon>
    </lineage>
</organism>
<reference evidence="1 2" key="1">
    <citation type="journal article" date="2015" name="Nature">
        <title>rRNA introns, odd ribosomes, and small enigmatic genomes across a large radiation of phyla.</title>
        <authorList>
            <person name="Brown C.T."/>
            <person name="Hug L.A."/>
            <person name="Thomas B.C."/>
            <person name="Sharon I."/>
            <person name="Castelle C.J."/>
            <person name="Singh A."/>
            <person name="Wilkins M.J."/>
            <person name="Williams K.H."/>
            <person name="Banfield J.F."/>
        </authorList>
    </citation>
    <scope>NUCLEOTIDE SEQUENCE [LARGE SCALE GENOMIC DNA]</scope>
</reference>
<dbReference type="InterPro" id="IPR012833">
    <property type="entry name" value="NrdD"/>
</dbReference>
<comment type="caution">
    <text evidence="1">The sequence shown here is derived from an EMBL/GenBank/DDBJ whole genome shotgun (WGS) entry which is preliminary data.</text>
</comment>
<protein>
    <submittedName>
        <fullName evidence="1">Uncharacterized protein</fullName>
    </submittedName>
</protein>
<sequence>MKPIEEIENLEDKRQPCEVFSRVVGYIRPVHQWNKGKQSEFKDRKLLNMELDIEEV</sequence>
<dbReference type="GO" id="GO:0008998">
    <property type="term" value="F:ribonucleoside-triphosphate reductase (thioredoxin) activity"/>
    <property type="evidence" value="ECO:0007669"/>
    <property type="project" value="InterPro"/>
</dbReference>